<evidence type="ECO:0000313" key="6">
    <source>
        <dbReference type="EMBL" id="EKE72317.1"/>
    </source>
</evidence>
<dbReference type="eggNOG" id="COG3533">
    <property type="taxonomic scope" value="Bacteria"/>
</dbReference>
<dbReference type="InterPro" id="IPR012878">
    <property type="entry name" value="Beta-AFase-like_GH127_cat"/>
</dbReference>
<reference evidence="6 7" key="1">
    <citation type="journal article" date="2012" name="J. Bacteriol.">
        <title>Genome Sequence of Gallaecimonas xiamenensis Type Strain 3-C-1.</title>
        <authorList>
            <person name="Lai Q."/>
            <person name="Wang L."/>
            <person name="Wang W."/>
            <person name="Shao Z."/>
        </authorList>
    </citation>
    <scope>NUCLEOTIDE SEQUENCE [LARGE SCALE GENOMIC DNA]</scope>
    <source>
        <strain evidence="6 7">3-C-1</strain>
    </source>
</reference>
<gene>
    <name evidence="6" type="ORF">B3C1_10812</name>
</gene>
<evidence type="ECO:0000256" key="1">
    <source>
        <dbReference type="SAM" id="SignalP"/>
    </source>
</evidence>
<comment type="caution">
    <text evidence="6">The sequence shown here is derived from an EMBL/GenBank/DDBJ whole genome shotgun (WGS) entry which is preliminary data.</text>
</comment>
<proteinExistence type="predicted"/>
<sequence length="780" mass="87316">MKRLLLLLALAPTLAQALPLETLPLQEVRLLPSPFKQAQDTNRHYLDSLDPDRLLAPFRAEAGLPQPKPGYGNWEADGLGGHMGGHYLSALSLMYASTGDPALLARLQYMLDELKKCQDKLGTGYIGGVPGGSALWQQIHQGDIQADLFTLNQKWVPWYNLHKLYAGLRDAYRYTGSAQALAMWIKLSDWTDWLVEGLSDEQMQAMLVTEYGGMNEVFADLYEITGQDKYLQLAKRFSQQQLLQPLAHGQDQLNGLHANTQIPKVIGFERIAQVSGDRAMGAAADYFWHQVVEQRTVAIGGNSVREHFHPKDDFSSMVEEVEGPETCNSYNMLKLARLLYQRQGGLDYLAYYERALYNHILASQHPDDGGLVYFTPMRPNHYRVYSQADKAMWCCVGSGIESHSKYGAMIYATDQSALYINLFIPSRLDWTEKGVKLSLDTRFPDDDSVFITFEQASSLPLKIRYPSWVKAGQLELRVNGTPRAVTAKPGQYLSLAGQWQKGDQISLKLPMALSLEQMPDQSNYYAVLFGPIVLAAKTNPYPGEKLNFLADGSRMGHIAQGQRCPLEAAPIFVADSTDFLAGLQRQQGPLAFSTGDLLYPKDQPPLQLVPFFRLHDSRYMLYWPYSTPDGLKALTAKAQSREAARQALARITVDTIAPGEQQPEADHFFESQGSRAGVNQDRHWRDASGWFSYRMNNPQGKGKTLRLTFFGLDKDRRFSILVDGQKLADITLDGSQGPGFFSRDFALPKEIRQQPQFRLRFEAAPGSIAGGLYGISLLSE</sequence>
<dbReference type="PANTHER" id="PTHR31151">
    <property type="entry name" value="PROLINE-TRNA LIGASE (DUF1680)"/>
    <property type="match status" value="1"/>
</dbReference>
<protein>
    <submittedName>
        <fullName evidence="6">Acetyl-CoA carboxylase, biotin carboxylase</fullName>
    </submittedName>
</protein>
<dbReference type="OrthoDB" id="9757939at2"/>
<feature type="signal peptide" evidence="1">
    <location>
        <begin position="1"/>
        <end position="17"/>
    </location>
</feature>
<feature type="domain" description="Non-reducing end beta-L-arabinofuranosidase-like GH127 middle" evidence="5">
    <location>
        <begin position="418"/>
        <end position="511"/>
    </location>
</feature>
<dbReference type="AlphaFoldDB" id="K2JBY1"/>
<feature type="domain" description="DUF4986" evidence="3">
    <location>
        <begin position="547"/>
        <end position="623"/>
    </location>
</feature>
<evidence type="ECO:0000259" key="3">
    <source>
        <dbReference type="Pfam" id="PF16375"/>
    </source>
</evidence>
<dbReference type="RefSeq" id="WP_008484808.1">
    <property type="nucleotide sequence ID" value="NZ_AMRI01000014.1"/>
</dbReference>
<dbReference type="Pfam" id="PF16375">
    <property type="entry name" value="DUF4986"/>
    <property type="match status" value="1"/>
</dbReference>
<dbReference type="Proteomes" id="UP000006755">
    <property type="component" value="Unassembled WGS sequence"/>
</dbReference>
<dbReference type="Pfam" id="PF20736">
    <property type="entry name" value="Glyco_hydro127M"/>
    <property type="match status" value="1"/>
</dbReference>
<dbReference type="InterPro" id="IPR046544">
    <property type="entry name" value="GH146_SB_dom"/>
</dbReference>
<dbReference type="InterPro" id="IPR032275">
    <property type="entry name" value="DUF4986"/>
</dbReference>
<feature type="chain" id="PRO_5003858887" evidence="1">
    <location>
        <begin position="18"/>
        <end position="780"/>
    </location>
</feature>
<dbReference type="EMBL" id="AMRI01000014">
    <property type="protein sequence ID" value="EKE72317.1"/>
    <property type="molecule type" value="Genomic_DNA"/>
</dbReference>
<feature type="domain" description="Non-reducing end beta-L-arabinofuranosidase-like GH127 catalytic" evidence="2">
    <location>
        <begin position="27"/>
        <end position="407"/>
    </location>
</feature>
<keyword evidence="7" id="KW-1185">Reference proteome</keyword>
<organism evidence="6 7">
    <name type="scientific">Gallaecimonas xiamenensis 3-C-1</name>
    <dbReference type="NCBI Taxonomy" id="745411"/>
    <lineage>
        <taxon>Bacteria</taxon>
        <taxon>Pseudomonadati</taxon>
        <taxon>Pseudomonadota</taxon>
        <taxon>Gammaproteobacteria</taxon>
        <taxon>Enterobacterales</taxon>
        <taxon>Gallaecimonadaceae</taxon>
        <taxon>Gallaecimonas</taxon>
    </lineage>
</organism>
<dbReference type="PATRIC" id="fig|745411.4.peg.2122"/>
<evidence type="ECO:0000259" key="5">
    <source>
        <dbReference type="Pfam" id="PF20736"/>
    </source>
</evidence>
<feature type="domain" description="Glycoside hydrolase GH146 substrate-binding" evidence="4">
    <location>
        <begin position="647"/>
        <end position="778"/>
    </location>
</feature>
<accession>K2JBY1</accession>
<dbReference type="STRING" id="745411.B3C1_10812"/>
<evidence type="ECO:0000259" key="4">
    <source>
        <dbReference type="Pfam" id="PF20620"/>
    </source>
</evidence>
<dbReference type="InterPro" id="IPR008928">
    <property type="entry name" value="6-hairpin_glycosidase_sf"/>
</dbReference>
<keyword evidence="1" id="KW-0732">Signal</keyword>
<dbReference type="Pfam" id="PF20620">
    <property type="entry name" value="DUF6805"/>
    <property type="match status" value="1"/>
</dbReference>
<dbReference type="PANTHER" id="PTHR31151:SF0">
    <property type="entry name" value="PROLINE-TRNA LIGASE (DUF1680)"/>
    <property type="match status" value="1"/>
</dbReference>
<dbReference type="InterPro" id="IPR049046">
    <property type="entry name" value="Beta-AFase-like_GH127_middle"/>
</dbReference>
<evidence type="ECO:0000313" key="7">
    <source>
        <dbReference type="Proteomes" id="UP000006755"/>
    </source>
</evidence>
<dbReference type="Pfam" id="PF07944">
    <property type="entry name" value="Beta-AFase-like_GH127_cat"/>
    <property type="match status" value="1"/>
</dbReference>
<dbReference type="SUPFAM" id="SSF48208">
    <property type="entry name" value="Six-hairpin glycosidases"/>
    <property type="match status" value="1"/>
</dbReference>
<evidence type="ECO:0000259" key="2">
    <source>
        <dbReference type="Pfam" id="PF07944"/>
    </source>
</evidence>
<dbReference type="GO" id="GO:0005975">
    <property type="term" value="P:carbohydrate metabolic process"/>
    <property type="evidence" value="ECO:0007669"/>
    <property type="project" value="InterPro"/>
</dbReference>
<name>K2JBY1_9GAMM</name>